<dbReference type="AlphaFoldDB" id="A0A9D2LCI0"/>
<reference evidence="1" key="2">
    <citation type="submission" date="2021-04" db="EMBL/GenBank/DDBJ databases">
        <authorList>
            <person name="Gilroy R."/>
        </authorList>
    </citation>
    <scope>NUCLEOTIDE SEQUENCE</scope>
    <source>
        <strain evidence="1">ChiHjej13B12-24818</strain>
    </source>
</reference>
<gene>
    <name evidence="1" type="ORF">H9786_04970</name>
</gene>
<dbReference type="EMBL" id="DWZH01000037">
    <property type="protein sequence ID" value="HJB09871.1"/>
    <property type="molecule type" value="Genomic_DNA"/>
</dbReference>
<proteinExistence type="predicted"/>
<dbReference type="Proteomes" id="UP000823823">
    <property type="component" value="Unassembled WGS sequence"/>
</dbReference>
<evidence type="ECO:0000313" key="1">
    <source>
        <dbReference type="EMBL" id="HJB09871.1"/>
    </source>
</evidence>
<evidence type="ECO:0000313" key="2">
    <source>
        <dbReference type="Proteomes" id="UP000823823"/>
    </source>
</evidence>
<protein>
    <submittedName>
        <fullName evidence="1">DUF2505 domain-containing protein</fullName>
    </submittedName>
</protein>
<dbReference type="InterPro" id="IPR019639">
    <property type="entry name" value="DUF2505"/>
</dbReference>
<comment type="caution">
    <text evidence="1">The sequence shown here is derived from an EMBL/GenBank/DDBJ whole genome shotgun (WGS) entry which is preliminary data.</text>
</comment>
<name>A0A9D2LCI0_9MICO</name>
<sequence>MRLRETLNLPLSARDVPAMYADGDYTAIRRDVLRASSAESTVEGGSSGAFTVRTELALPTDRVPDIVRPFVGSSVTVREQQSWSVPEEDGSRRGELALEVAGTPASMKATLTLSPAGETSSTVEIAGDLVAKVPLLGARMEKAAVPYVAQVLRAEERAATTYRDSHSG</sequence>
<dbReference type="Pfam" id="PF10698">
    <property type="entry name" value="DUF2505"/>
    <property type="match status" value="1"/>
</dbReference>
<reference evidence="1" key="1">
    <citation type="journal article" date="2021" name="PeerJ">
        <title>Extensive microbial diversity within the chicken gut microbiome revealed by metagenomics and culture.</title>
        <authorList>
            <person name="Gilroy R."/>
            <person name="Ravi A."/>
            <person name="Getino M."/>
            <person name="Pursley I."/>
            <person name="Horton D.L."/>
            <person name="Alikhan N.F."/>
            <person name="Baker D."/>
            <person name="Gharbi K."/>
            <person name="Hall N."/>
            <person name="Watson M."/>
            <person name="Adriaenssens E.M."/>
            <person name="Foster-Nyarko E."/>
            <person name="Jarju S."/>
            <person name="Secka A."/>
            <person name="Antonio M."/>
            <person name="Oren A."/>
            <person name="Chaudhuri R.R."/>
            <person name="La Ragione R."/>
            <person name="Hildebrand F."/>
            <person name="Pallen M.J."/>
        </authorList>
    </citation>
    <scope>NUCLEOTIDE SEQUENCE</scope>
    <source>
        <strain evidence="1">ChiHjej13B12-24818</strain>
    </source>
</reference>
<accession>A0A9D2LCI0</accession>
<organism evidence="1 2">
    <name type="scientific">Candidatus Brachybacterium merdavium</name>
    <dbReference type="NCBI Taxonomy" id="2838513"/>
    <lineage>
        <taxon>Bacteria</taxon>
        <taxon>Bacillati</taxon>
        <taxon>Actinomycetota</taxon>
        <taxon>Actinomycetes</taxon>
        <taxon>Micrococcales</taxon>
        <taxon>Dermabacteraceae</taxon>
        <taxon>Brachybacterium</taxon>
    </lineage>
</organism>